<feature type="domain" description="Sigma-54 factor interaction" evidence="7">
    <location>
        <begin position="137"/>
        <end position="366"/>
    </location>
</feature>
<dbReference type="PROSITE" id="PS00676">
    <property type="entry name" value="SIGMA54_INTERACT_2"/>
    <property type="match status" value="1"/>
</dbReference>
<dbReference type="AlphaFoldDB" id="R4YRY2"/>
<keyword evidence="4" id="KW-0238">DNA-binding</keyword>
<dbReference type="InterPro" id="IPR058031">
    <property type="entry name" value="AAA_lid_NorR"/>
</dbReference>
<evidence type="ECO:0000256" key="1">
    <source>
        <dbReference type="ARBA" id="ARBA00022741"/>
    </source>
</evidence>
<dbReference type="OrthoDB" id="9804019at2"/>
<keyword evidence="2" id="KW-0067">ATP-binding</keyword>
<dbReference type="Pfam" id="PF00072">
    <property type="entry name" value="Response_reg"/>
    <property type="match status" value="1"/>
</dbReference>
<dbReference type="KEGG" id="oai:OLEAN_C35240"/>
<keyword evidence="10" id="KW-1185">Reference proteome</keyword>
<dbReference type="PANTHER" id="PTHR32071:SF117">
    <property type="entry name" value="PTS-DEPENDENT DIHYDROXYACETONE KINASE OPERON REGULATORY PROTEIN-RELATED"/>
    <property type="match status" value="1"/>
</dbReference>
<dbReference type="InterPro" id="IPR025943">
    <property type="entry name" value="Sigma_54_int_dom_ATP-bd_2"/>
</dbReference>
<proteinExistence type="predicted"/>
<dbReference type="EMBL" id="FO203512">
    <property type="protein sequence ID" value="CCK77700.1"/>
    <property type="molecule type" value="Genomic_DNA"/>
</dbReference>
<dbReference type="PATRIC" id="fig|698738.3.peg.3666"/>
<dbReference type="GO" id="GO:0005524">
    <property type="term" value="F:ATP binding"/>
    <property type="evidence" value="ECO:0007669"/>
    <property type="project" value="UniProtKB-KW"/>
</dbReference>
<evidence type="ECO:0000259" key="7">
    <source>
        <dbReference type="PROSITE" id="PS50045"/>
    </source>
</evidence>
<keyword evidence="1" id="KW-0547">Nucleotide-binding</keyword>
<dbReference type="InterPro" id="IPR003593">
    <property type="entry name" value="AAA+_ATPase"/>
</dbReference>
<dbReference type="SUPFAM" id="SSF52540">
    <property type="entry name" value="P-loop containing nucleoside triphosphate hydrolases"/>
    <property type="match status" value="1"/>
</dbReference>
<evidence type="ECO:0000256" key="5">
    <source>
        <dbReference type="ARBA" id="ARBA00023163"/>
    </source>
</evidence>
<dbReference type="PROSITE" id="PS50110">
    <property type="entry name" value="RESPONSE_REGULATORY"/>
    <property type="match status" value="1"/>
</dbReference>
<dbReference type="InterPro" id="IPR025944">
    <property type="entry name" value="Sigma_54_int_dom_CS"/>
</dbReference>
<dbReference type="PANTHER" id="PTHR32071">
    <property type="entry name" value="TRANSCRIPTIONAL REGULATORY PROTEIN"/>
    <property type="match status" value="1"/>
</dbReference>
<keyword evidence="3" id="KW-0805">Transcription regulation</keyword>
<gene>
    <name evidence="9" type="ORF">OLEAN_C35240</name>
</gene>
<dbReference type="STRING" id="698738.OLEAN_C35240"/>
<dbReference type="InterPro" id="IPR011006">
    <property type="entry name" value="CheY-like_superfamily"/>
</dbReference>
<accession>R4YRY2</accession>
<dbReference type="PROSITE" id="PS00688">
    <property type="entry name" value="SIGMA54_INTERACT_3"/>
    <property type="match status" value="1"/>
</dbReference>
<dbReference type="HOGENOM" id="CLU_000445_0_6_6"/>
<feature type="modified residue" description="4-aspartylphosphate" evidence="6">
    <location>
        <position position="51"/>
    </location>
</feature>
<dbReference type="GO" id="GO:0000160">
    <property type="term" value="P:phosphorelay signal transduction system"/>
    <property type="evidence" value="ECO:0007669"/>
    <property type="project" value="InterPro"/>
</dbReference>
<dbReference type="SUPFAM" id="SSF52172">
    <property type="entry name" value="CheY-like"/>
    <property type="match status" value="1"/>
</dbReference>
<feature type="domain" description="Response regulatory" evidence="8">
    <location>
        <begin position="3"/>
        <end position="112"/>
    </location>
</feature>
<dbReference type="PROSITE" id="PS50045">
    <property type="entry name" value="SIGMA54_INTERACT_4"/>
    <property type="match status" value="1"/>
</dbReference>
<dbReference type="InterPro" id="IPR002078">
    <property type="entry name" value="Sigma_54_int"/>
</dbReference>
<dbReference type="InterPro" id="IPR025662">
    <property type="entry name" value="Sigma_54_int_dom_ATP-bd_1"/>
</dbReference>
<dbReference type="Pfam" id="PF25601">
    <property type="entry name" value="AAA_lid_14"/>
    <property type="match status" value="1"/>
</dbReference>
<evidence type="ECO:0000259" key="8">
    <source>
        <dbReference type="PROSITE" id="PS50110"/>
    </source>
</evidence>
<evidence type="ECO:0000256" key="3">
    <source>
        <dbReference type="ARBA" id="ARBA00023015"/>
    </source>
</evidence>
<dbReference type="GO" id="GO:0003677">
    <property type="term" value="F:DNA binding"/>
    <property type="evidence" value="ECO:0007669"/>
    <property type="project" value="UniProtKB-KW"/>
</dbReference>
<dbReference type="InterPro" id="IPR001789">
    <property type="entry name" value="Sig_transdc_resp-reg_receiver"/>
</dbReference>
<evidence type="ECO:0000313" key="9">
    <source>
        <dbReference type="EMBL" id="CCK77700.1"/>
    </source>
</evidence>
<dbReference type="CDD" id="cd00009">
    <property type="entry name" value="AAA"/>
    <property type="match status" value="1"/>
</dbReference>
<evidence type="ECO:0000256" key="2">
    <source>
        <dbReference type="ARBA" id="ARBA00022840"/>
    </source>
</evidence>
<dbReference type="Gene3D" id="3.40.50.300">
    <property type="entry name" value="P-loop containing nucleotide triphosphate hydrolases"/>
    <property type="match status" value="1"/>
</dbReference>
<sequence>MSRILVVEDEKIIRQAVKRLLERQGHEIFEADSLHVAKELTFSDYDMIISDLRLPGGNGTELIELAGEVPVLIMTSYASLRSAVDAMKLGAVDYIAKPFDHEEMLLTVERILKQRNLSRTNEVLQHEIEKEYPVTGIIGSSQLMQNLFTKISKVAPTDATVLIQGESGTGKELVARALHTQSRRKDAPMISVNCAAIPESLIESELFGHEKGAFTGAATLRLGLVEAADGGTLFLDEIGELPLEAQARLLRVLQEGEIRRVGSVQSRKVDVRLIAATHRNLKELASKAEFREDLYYRLNVLELHLPPLRARGKDVIELAEFMLLRSCEKMNRSIMLLTDASRQAILQYQWPGNVRELENAIERAVILADGNDITPENMAIDFSPDQYVPQTLKENLLEPETTGSNEANQGDLSLDDYFMHFVLENEDGMNETDLARKLGVSRKCLWERRQRLGIPRKKATKSS</sequence>
<organism evidence="9 10">
    <name type="scientific">Oleispira antarctica RB-8</name>
    <dbReference type="NCBI Taxonomy" id="698738"/>
    <lineage>
        <taxon>Bacteria</taxon>
        <taxon>Pseudomonadati</taxon>
        <taxon>Pseudomonadota</taxon>
        <taxon>Gammaproteobacteria</taxon>
        <taxon>Oceanospirillales</taxon>
        <taxon>Oceanospirillaceae</taxon>
        <taxon>Oleispira</taxon>
    </lineage>
</organism>
<evidence type="ECO:0000256" key="4">
    <source>
        <dbReference type="ARBA" id="ARBA00023125"/>
    </source>
</evidence>
<dbReference type="FunFam" id="3.40.50.300:FF:000006">
    <property type="entry name" value="DNA-binding transcriptional regulator NtrC"/>
    <property type="match status" value="1"/>
</dbReference>
<evidence type="ECO:0000256" key="6">
    <source>
        <dbReference type="PROSITE-ProRule" id="PRU00169"/>
    </source>
</evidence>
<dbReference type="Proteomes" id="UP000032749">
    <property type="component" value="Chromosome"/>
</dbReference>
<evidence type="ECO:0000313" key="10">
    <source>
        <dbReference type="Proteomes" id="UP000032749"/>
    </source>
</evidence>
<protein>
    <submittedName>
        <fullName evidence="9">Two-component response regulator</fullName>
    </submittedName>
</protein>
<keyword evidence="5" id="KW-0804">Transcription</keyword>
<name>R4YRY2_OLEAN</name>
<dbReference type="Gene3D" id="3.40.50.2300">
    <property type="match status" value="1"/>
</dbReference>
<dbReference type="SMART" id="SM00448">
    <property type="entry name" value="REC"/>
    <property type="match status" value="1"/>
</dbReference>
<dbReference type="Gene3D" id="1.10.8.60">
    <property type="match status" value="1"/>
</dbReference>
<dbReference type="InterPro" id="IPR027417">
    <property type="entry name" value="P-loop_NTPase"/>
</dbReference>
<keyword evidence="6" id="KW-0597">Phosphoprotein</keyword>
<dbReference type="SMART" id="SM00382">
    <property type="entry name" value="AAA"/>
    <property type="match status" value="1"/>
</dbReference>
<reference evidence="9 10" key="1">
    <citation type="journal article" date="2013" name="Nat. Commun.">
        <title>Genome sequence and functional genomic analysis of the oil-degrading bacterium Oleispira antarctica.</title>
        <authorList>
            <person name="Kube M."/>
            <person name="Chernikova T.N."/>
            <person name="Al-Ramahi Y."/>
            <person name="Beloqui A."/>
            <person name="Lopez-Cortez N."/>
            <person name="Guazzaroni M.E."/>
            <person name="Heipieper H.J."/>
            <person name="Klages S."/>
            <person name="Kotsyurbenko O.R."/>
            <person name="Langer I."/>
            <person name="Nechitaylo T.Y."/>
            <person name="Lunsdorf H."/>
            <person name="Fernandez M."/>
            <person name="Juarez S."/>
            <person name="Ciordia S."/>
            <person name="Singer A."/>
            <person name="Kagan O."/>
            <person name="Egorova O."/>
            <person name="Petit P.A."/>
            <person name="Stogios P."/>
            <person name="Kim Y."/>
            <person name="Tchigvintsev A."/>
            <person name="Flick R."/>
            <person name="Denaro R."/>
            <person name="Genovese M."/>
            <person name="Albar J.P."/>
            <person name="Reva O.N."/>
            <person name="Martinez-Gomariz M."/>
            <person name="Tran H."/>
            <person name="Ferrer M."/>
            <person name="Savchenko A."/>
            <person name="Yakunin A.F."/>
            <person name="Yakimov M.M."/>
            <person name="Golyshina O.V."/>
            <person name="Reinhardt R."/>
            <person name="Golyshin P.N."/>
        </authorList>
    </citation>
    <scope>NUCLEOTIDE SEQUENCE [LARGE SCALE GENOMIC DNA]</scope>
</reference>
<dbReference type="Pfam" id="PF00158">
    <property type="entry name" value="Sigma54_activat"/>
    <property type="match status" value="1"/>
</dbReference>
<dbReference type="PROSITE" id="PS00675">
    <property type="entry name" value="SIGMA54_INTERACT_1"/>
    <property type="match status" value="1"/>
</dbReference>
<dbReference type="CDD" id="cd00156">
    <property type="entry name" value="REC"/>
    <property type="match status" value="1"/>
</dbReference>
<dbReference type="GO" id="GO:0006355">
    <property type="term" value="P:regulation of DNA-templated transcription"/>
    <property type="evidence" value="ECO:0007669"/>
    <property type="project" value="InterPro"/>
</dbReference>